<name>H1S129_9BURK</name>
<evidence type="ECO:0000313" key="3">
    <source>
        <dbReference type="Proteomes" id="UP000005808"/>
    </source>
</evidence>
<keyword evidence="1" id="KW-0472">Membrane</keyword>
<comment type="caution">
    <text evidence="2">The sequence shown here is derived from an EMBL/GenBank/DDBJ whole genome shotgun (WGS) entry which is preliminary data.</text>
</comment>
<evidence type="ECO:0000313" key="2">
    <source>
        <dbReference type="EMBL" id="EHP43845.1"/>
    </source>
</evidence>
<keyword evidence="1" id="KW-1133">Transmembrane helix</keyword>
<feature type="transmembrane region" description="Helical" evidence="1">
    <location>
        <begin position="20"/>
        <end position="41"/>
    </location>
</feature>
<proteinExistence type="predicted"/>
<dbReference type="AlphaFoldDB" id="H1S129"/>
<dbReference type="EMBL" id="AHJE01000016">
    <property type="protein sequence ID" value="EHP43845.1"/>
    <property type="molecule type" value="Genomic_DNA"/>
</dbReference>
<gene>
    <name evidence="2" type="ORF">OR16_07154</name>
</gene>
<protein>
    <submittedName>
        <fullName evidence="2">Uncharacterized protein</fullName>
    </submittedName>
</protein>
<reference evidence="2 3" key="1">
    <citation type="journal article" date="2012" name="J. Bacteriol.">
        <title>De Novo Genome Project of Cupriavidus basilensis OR16.</title>
        <authorList>
            <person name="Cserhati M."/>
            <person name="Kriszt B."/>
            <person name="Szoboszlay S."/>
            <person name="Toth A."/>
            <person name="Szabo I."/>
            <person name="Tancsics A."/>
            <person name="Nagy I."/>
            <person name="Horvath B."/>
            <person name="Nagy I."/>
            <person name="Kukolya J."/>
        </authorList>
    </citation>
    <scope>NUCLEOTIDE SEQUENCE [LARGE SCALE GENOMIC DNA]</scope>
    <source>
        <strain evidence="2 3">OR16</strain>
    </source>
</reference>
<evidence type="ECO:0000256" key="1">
    <source>
        <dbReference type="SAM" id="Phobius"/>
    </source>
</evidence>
<accession>H1S129</accession>
<organism evidence="2 3">
    <name type="scientific">Cupriavidus basilensis OR16</name>
    <dbReference type="NCBI Taxonomy" id="1127483"/>
    <lineage>
        <taxon>Bacteria</taxon>
        <taxon>Pseudomonadati</taxon>
        <taxon>Pseudomonadota</taxon>
        <taxon>Betaproteobacteria</taxon>
        <taxon>Burkholderiales</taxon>
        <taxon>Burkholderiaceae</taxon>
        <taxon>Cupriavidus</taxon>
    </lineage>
</organism>
<dbReference type="PATRIC" id="fig|1127483.3.peg.1432"/>
<dbReference type="Proteomes" id="UP000005808">
    <property type="component" value="Unassembled WGS sequence"/>
</dbReference>
<keyword evidence="1" id="KW-0812">Transmembrane</keyword>
<sequence length="148" mass="16231">MTLGEPYRTDMPSLFPDTRSSIPALPLAIATCAALLLAACAPDSVRNFEAKGFDAYLDSVQRGCPNMRIGNNNISDWLRTDGGRNDSDYVYWLDQTSRLYYKRITPAQYRDSVVGALGQGKSDTRAVDCIIGKLPAQRPTSPAGDKRP</sequence>